<dbReference type="KEGG" id="cyn:Cyan7425_1025"/>
<dbReference type="AlphaFoldDB" id="B8HXX2"/>
<gene>
    <name evidence="1" type="ordered locus">Cyan7425_1025</name>
</gene>
<keyword evidence="1" id="KW-0808">Transferase</keyword>
<dbReference type="EMBL" id="CP001344">
    <property type="protein sequence ID" value="ACL43411.1"/>
    <property type="molecule type" value="Genomic_DNA"/>
</dbReference>
<protein>
    <submittedName>
        <fullName evidence="1">HPr kinase</fullName>
    </submittedName>
</protein>
<proteinExistence type="predicted"/>
<organism evidence="1">
    <name type="scientific">Cyanothece sp. (strain PCC 7425 / ATCC 29141)</name>
    <dbReference type="NCBI Taxonomy" id="395961"/>
    <lineage>
        <taxon>Bacteria</taxon>
        <taxon>Bacillati</taxon>
        <taxon>Cyanobacteriota</taxon>
        <taxon>Cyanophyceae</taxon>
        <taxon>Gomontiellales</taxon>
        <taxon>Cyanothecaceae</taxon>
        <taxon>Cyanothece</taxon>
    </lineage>
</organism>
<dbReference type="GO" id="GO:0016301">
    <property type="term" value="F:kinase activity"/>
    <property type="evidence" value="ECO:0007669"/>
    <property type="project" value="UniProtKB-KW"/>
</dbReference>
<accession>B8HXX2</accession>
<evidence type="ECO:0000313" key="1">
    <source>
        <dbReference type="EMBL" id="ACL43411.1"/>
    </source>
</evidence>
<dbReference type="HOGENOM" id="CLU_073290_0_0_3"/>
<dbReference type="eggNOG" id="COG1493">
    <property type="taxonomic scope" value="Bacteria"/>
</dbReference>
<sequence length="322" mass="36284">MDVPGLQAIETINPDAPTVHLLMGSMPSWFLESQECTQAPLYSSKYKEGENPALVVWKFNSGKHFYLRYADGTSFIVDTQGTQIWADWPDDLTVEDTATYLLGPVLGFVLRLQGVTCLHASAVVLQNRVVVFMGEAGAGKSTTAAAFAQRGYPVLSDDVVALVEANDRFMVQPAYPRIRLWQESVIALYGKPNALPRIVPTHPDWDKRYLDLTQPGYQFQTKPISLGAIYYLKERNNSLCYPRIEAMPVQERLMTLVANTYTNYLLDKNMRVKEFEVLGRLNANVPIRQVISHTDIVRLPQFLNVILSDFNQHALTTHINCS</sequence>
<name>B8HXX2_CYAP4</name>
<dbReference type="InterPro" id="IPR027417">
    <property type="entry name" value="P-loop_NTPase"/>
</dbReference>
<reference evidence="1" key="1">
    <citation type="submission" date="2009-01" db="EMBL/GenBank/DDBJ databases">
        <title>Complete sequence of chromosome Cyanothece sp. PCC 7425.</title>
        <authorList>
            <consortium name="US DOE Joint Genome Institute"/>
            <person name="Lucas S."/>
            <person name="Copeland A."/>
            <person name="Lapidus A."/>
            <person name="Glavina del Rio T."/>
            <person name="Dalin E."/>
            <person name="Tice H."/>
            <person name="Bruce D."/>
            <person name="Goodwin L."/>
            <person name="Pitluck S."/>
            <person name="Sims D."/>
            <person name="Meineke L."/>
            <person name="Brettin T."/>
            <person name="Detter J.C."/>
            <person name="Han C."/>
            <person name="Larimer F."/>
            <person name="Land M."/>
            <person name="Hauser L."/>
            <person name="Kyrpides N."/>
            <person name="Ovchinnikova G."/>
            <person name="Liberton M."/>
            <person name="Stoeckel J."/>
            <person name="Banerjee A."/>
            <person name="Singh A."/>
            <person name="Page L."/>
            <person name="Sato H."/>
            <person name="Zhao L."/>
            <person name="Sherman L."/>
            <person name="Pakrasi H."/>
            <person name="Richardson P."/>
        </authorList>
    </citation>
    <scope>NUCLEOTIDE SEQUENCE</scope>
    <source>
        <strain evidence="1">PCC 7425</strain>
    </source>
</reference>
<dbReference type="OrthoDB" id="5430844at2"/>
<dbReference type="STRING" id="395961.Cyan7425_1025"/>
<dbReference type="SUPFAM" id="SSF53795">
    <property type="entry name" value="PEP carboxykinase-like"/>
    <property type="match status" value="1"/>
</dbReference>
<dbReference type="Gene3D" id="3.40.50.300">
    <property type="entry name" value="P-loop containing nucleotide triphosphate hydrolases"/>
    <property type="match status" value="1"/>
</dbReference>
<keyword evidence="1" id="KW-0418">Kinase</keyword>